<gene>
    <name evidence="2" type="ORF">QHT84_09935</name>
</gene>
<evidence type="ECO:0000256" key="1">
    <source>
        <dbReference type="SAM" id="Phobius"/>
    </source>
</evidence>
<protein>
    <submittedName>
        <fullName evidence="2">Phage holin family protein</fullName>
    </submittedName>
</protein>
<dbReference type="RefSeq" id="WP_283239411.1">
    <property type="nucleotide sequence ID" value="NZ_JASGBP010000006.1"/>
</dbReference>
<dbReference type="Pfam" id="PF04020">
    <property type="entry name" value="Phage_holin_4_2"/>
    <property type="match status" value="1"/>
</dbReference>
<evidence type="ECO:0000313" key="2">
    <source>
        <dbReference type="EMBL" id="MDI9257733.1"/>
    </source>
</evidence>
<evidence type="ECO:0000313" key="3">
    <source>
        <dbReference type="Proteomes" id="UP001230035"/>
    </source>
</evidence>
<feature type="transmembrane region" description="Helical" evidence="1">
    <location>
        <begin position="63"/>
        <end position="82"/>
    </location>
</feature>
<proteinExistence type="predicted"/>
<sequence>MKLLLRLLITTILVLIISHLMKGVRLDNGIETSLKVAVVLALLNFFVKPVLVLFTLPVTFFTLGLFLLVINTIIILLCSYFVKDFHIASFWTAMLFSIILSLSQSLVYQFTGETK</sequence>
<name>A0ABT6XRT6_9FLAO</name>
<accession>A0ABT6XRT6</accession>
<dbReference type="InterPro" id="IPR007165">
    <property type="entry name" value="Phage_holin_4_2"/>
</dbReference>
<organism evidence="2 3">
    <name type="scientific">Flavobacterium sedimenticola</name>
    <dbReference type="NCBI Taxonomy" id="3043286"/>
    <lineage>
        <taxon>Bacteria</taxon>
        <taxon>Pseudomonadati</taxon>
        <taxon>Bacteroidota</taxon>
        <taxon>Flavobacteriia</taxon>
        <taxon>Flavobacteriales</taxon>
        <taxon>Flavobacteriaceae</taxon>
        <taxon>Flavobacterium</taxon>
    </lineage>
</organism>
<dbReference type="PANTHER" id="PTHR37309:SF1">
    <property type="entry name" value="SLR0284 PROTEIN"/>
    <property type="match status" value="1"/>
</dbReference>
<keyword evidence="3" id="KW-1185">Reference proteome</keyword>
<keyword evidence="1" id="KW-0812">Transmembrane</keyword>
<keyword evidence="1" id="KW-0472">Membrane</keyword>
<feature type="transmembrane region" description="Helical" evidence="1">
    <location>
        <begin position="88"/>
        <end position="108"/>
    </location>
</feature>
<dbReference type="Proteomes" id="UP001230035">
    <property type="component" value="Unassembled WGS sequence"/>
</dbReference>
<comment type="caution">
    <text evidence="2">The sequence shown here is derived from an EMBL/GenBank/DDBJ whole genome shotgun (WGS) entry which is preliminary data.</text>
</comment>
<keyword evidence="1" id="KW-1133">Transmembrane helix</keyword>
<reference evidence="2 3" key="1">
    <citation type="submission" date="2023-05" db="EMBL/GenBank/DDBJ databases">
        <title>Flavobacterium sedimenti sp. nov., isolated from the sediment.</title>
        <authorList>
            <person name="Wu N."/>
        </authorList>
    </citation>
    <scope>NUCLEOTIDE SEQUENCE [LARGE SCALE GENOMIC DNA]</scope>
    <source>
        <strain evidence="2 3">YZ-48</strain>
    </source>
</reference>
<dbReference type="EMBL" id="JASGBP010000006">
    <property type="protein sequence ID" value="MDI9257733.1"/>
    <property type="molecule type" value="Genomic_DNA"/>
</dbReference>
<dbReference type="PANTHER" id="PTHR37309">
    <property type="entry name" value="SLR0284 PROTEIN"/>
    <property type="match status" value="1"/>
</dbReference>
<feature type="transmembrane region" description="Helical" evidence="1">
    <location>
        <begin position="36"/>
        <end position="56"/>
    </location>
</feature>